<dbReference type="Pfam" id="PF05023">
    <property type="entry name" value="Phytochelatin"/>
    <property type="match status" value="1"/>
</dbReference>
<dbReference type="InterPro" id="IPR007719">
    <property type="entry name" value="PCS_N"/>
</dbReference>
<evidence type="ECO:0000256" key="4">
    <source>
        <dbReference type="ARBA" id="ARBA00022723"/>
    </source>
</evidence>
<dbReference type="PROSITE" id="PS51443">
    <property type="entry name" value="PCS"/>
    <property type="match status" value="1"/>
</dbReference>
<name>A0ABD1KZP0_9FABA</name>
<dbReference type="PANTHER" id="PTHR33447">
    <property type="entry name" value="GLUTATHIONE GAMMA-GLUTAMYLCYSTEINYLTRANSFERASE"/>
    <property type="match status" value="1"/>
</dbReference>
<evidence type="ECO:0000256" key="3">
    <source>
        <dbReference type="ARBA" id="ARBA00022679"/>
    </source>
</evidence>
<dbReference type="EC" id="2.3.2.15" evidence="1"/>
<keyword evidence="3" id="KW-0808">Transferase</keyword>
<dbReference type="GO" id="GO:0016756">
    <property type="term" value="F:glutathione gamma-glutamylcysteinyltransferase activity"/>
    <property type="evidence" value="ECO:0007669"/>
    <property type="project" value="UniProtKB-EC"/>
</dbReference>
<reference evidence="6 7" key="1">
    <citation type="submission" date="2024-08" db="EMBL/GenBank/DDBJ databases">
        <title>Insights into the chromosomal genome structure of Flemingia macrophylla.</title>
        <authorList>
            <person name="Ding Y."/>
            <person name="Zhao Y."/>
            <person name="Bi W."/>
            <person name="Wu M."/>
            <person name="Zhao G."/>
            <person name="Gong Y."/>
            <person name="Li W."/>
            <person name="Zhang P."/>
        </authorList>
    </citation>
    <scope>NUCLEOTIDE SEQUENCE [LARGE SCALE GENOMIC DNA]</scope>
    <source>
        <strain evidence="6">DYQJB</strain>
        <tissue evidence="6">Leaf</tissue>
    </source>
</reference>
<keyword evidence="2" id="KW-0104">Cadmium</keyword>
<dbReference type="Proteomes" id="UP001603857">
    <property type="component" value="Unassembled WGS sequence"/>
</dbReference>
<dbReference type="GO" id="GO:0046872">
    <property type="term" value="F:metal ion binding"/>
    <property type="evidence" value="ECO:0007669"/>
    <property type="project" value="UniProtKB-KW"/>
</dbReference>
<dbReference type="Gene3D" id="3.90.70.30">
    <property type="entry name" value="Phytochelatin synthase, N-terminal domain"/>
    <property type="match status" value="1"/>
</dbReference>
<evidence type="ECO:0000313" key="6">
    <source>
        <dbReference type="EMBL" id="KAL2316738.1"/>
    </source>
</evidence>
<comment type="caution">
    <text evidence="6">The sequence shown here is derived from an EMBL/GenBank/DDBJ whole genome shotgun (WGS) entry which is preliminary data.</text>
</comment>
<dbReference type="InterPro" id="IPR040409">
    <property type="entry name" value="PCS-like"/>
</dbReference>
<evidence type="ECO:0000256" key="2">
    <source>
        <dbReference type="ARBA" id="ARBA00022539"/>
    </source>
</evidence>
<evidence type="ECO:0000313" key="7">
    <source>
        <dbReference type="Proteomes" id="UP001603857"/>
    </source>
</evidence>
<evidence type="ECO:0000256" key="1">
    <source>
        <dbReference type="ARBA" id="ARBA00012468"/>
    </source>
</evidence>
<dbReference type="PANTHER" id="PTHR33447:SF2">
    <property type="entry name" value="GLUTATHIONE GAMMA-GLUTAMYLCYSTEINYLTRANSFERASE"/>
    <property type="match status" value="1"/>
</dbReference>
<protein>
    <recommendedName>
        <fullName evidence="1">glutathione gamma-glutamylcysteinyltransferase</fullName>
        <ecNumber evidence="1">2.3.2.15</ecNumber>
    </recommendedName>
</protein>
<proteinExistence type="predicted"/>
<keyword evidence="4" id="KW-0479">Metal-binding</keyword>
<dbReference type="SUPFAM" id="SSF54001">
    <property type="entry name" value="Cysteine proteinases"/>
    <property type="match status" value="1"/>
</dbReference>
<feature type="domain" description="Peptidase C83" evidence="5">
    <location>
        <begin position="1"/>
        <end position="63"/>
    </location>
</feature>
<accession>A0ABD1KZP0</accession>
<sequence length="63" mass="7208">MTPLKMVRIFILFDGQHTGIGHFSTVEGYHAEMDMAFVLDVASLKYNPHWVPLNLLRGNNVQH</sequence>
<dbReference type="InterPro" id="IPR038765">
    <property type="entry name" value="Papain-like_cys_pep_sf"/>
</dbReference>
<organism evidence="6 7">
    <name type="scientific">Flemingia macrophylla</name>
    <dbReference type="NCBI Taxonomy" id="520843"/>
    <lineage>
        <taxon>Eukaryota</taxon>
        <taxon>Viridiplantae</taxon>
        <taxon>Streptophyta</taxon>
        <taxon>Embryophyta</taxon>
        <taxon>Tracheophyta</taxon>
        <taxon>Spermatophyta</taxon>
        <taxon>Magnoliopsida</taxon>
        <taxon>eudicotyledons</taxon>
        <taxon>Gunneridae</taxon>
        <taxon>Pentapetalae</taxon>
        <taxon>rosids</taxon>
        <taxon>fabids</taxon>
        <taxon>Fabales</taxon>
        <taxon>Fabaceae</taxon>
        <taxon>Papilionoideae</taxon>
        <taxon>50 kb inversion clade</taxon>
        <taxon>NPAAA clade</taxon>
        <taxon>indigoferoid/millettioid clade</taxon>
        <taxon>Phaseoleae</taxon>
        <taxon>Flemingia</taxon>
    </lineage>
</organism>
<dbReference type="AlphaFoldDB" id="A0ABD1KZP0"/>
<gene>
    <name evidence="6" type="ORF">Fmac_030614</name>
</gene>
<keyword evidence="7" id="KW-1185">Reference proteome</keyword>
<dbReference type="EMBL" id="JBGMDY010000011">
    <property type="protein sequence ID" value="KAL2316738.1"/>
    <property type="molecule type" value="Genomic_DNA"/>
</dbReference>
<dbReference type="InterPro" id="IPR038156">
    <property type="entry name" value="PCS_N_sf"/>
</dbReference>
<evidence type="ECO:0000259" key="5">
    <source>
        <dbReference type="PROSITE" id="PS51443"/>
    </source>
</evidence>